<accession>A0A836B705</accession>
<evidence type="ECO:0000259" key="1">
    <source>
        <dbReference type="Pfam" id="PF05548"/>
    </source>
</evidence>
<dbReference type="Pfam" id="PF05548">
    <property type="entry name" value="Peptidase_M11"/>
    <property type="match status" value="1"/>
</dbReference>
<evidence type="ECO:0000313" key="3">
    <source>
        <dbReference type="Proteomes" id="UP000613740"/>
    </source>
</evidence>
<gene>
    <name evidence="2" type="ORF">HYH02_005626</name>
</gene>
<evidence type="ECO:0000313" key="2">
    <source>
        <dbReference type="EMBL" id="KAG2449482.1"/>
    </source>
</evidence>
<name>A0A836B705_9CHLO</name>
<comment type="caution">
    <text evidence="2">The sequence shown here is derived from an EMBL/GenBank/DDBJ whole genome shotgun (WGS) entry which is preliminary data.</text>
</comment>
<dbReference type="InterPro" id="IPR008752">
    <property type="entry name" value="Peptidase_M11"/>
</dbReference>
<feature type="domain" description="Peptidase M11 gametolysin" evidence="1">
    <location>
        <begin position="40"/>
        <end position="332"/>
    </location>
</feature>
<proteinExistence type="predicted"/>
<dbReference type="AlphaFoldDB" id="A0A836B705"/>
<keyword evidence="3" id="KW-1185">Reference proteome</keyword>
<organism evidence="2 3">
    <name type="scientific">Chlamydomonas schloesseri</name>
    <dbReference type="NCBI Taxonomy" id="2026947"/>
    <lineage>
        <taxon>Eukaryota</taxon>
        <taxon>Viridiplantae</taxon>
        <taxon>Chlorophyta</taxon>
        <taxon>core chlorophytes</taxon>
        <taxon>Chlorophyceae</taxon>
        <taxon>CS clade</taxon>
        <taxon>Chlamydomonadales</taxon>
        <taxon>Chlamydomonadaceae</taxon>
        <taxon>Chlamydomonas</taxon>
    </lineage>
</organism>
<dbReference type="Proteomes" id="UP000613740">
    <property type="component" value="Unassembled WGS sequence"/>
</dbReference>
<sequence>MVVDCVLTSLDSQQCQSVTIIEYRVPAGRIDGDFLHKTLVVVTTACGFGGPQTSNVEKAYMKFRGHAYQMETCSFNKTNYDRSAFRVVRTAIPCSDELKRCRWEGGGIQDILTVANQAITNGRQRLEGGDANIAFNRYVILLPYGGHGCTWGGMGLTPGDTIWLPGRAFDRLGIVMQETLHNIGLLHGYGPDWRCGGNDVYPHCEYGDASTSMGIGDSCPSAPEQYRLGWSAPIADLNSANFPEDNRYRKYLLPATFTNDRNLIRIRPNWLGAAYTKNLYLALRQKGGGDWNLLEKYNNKVNVHTSSVPEDNADSALIDSSNTQPEIIATLAKNTAWTYGAARVAVRTGDFVDANNIEVFVCRFQSSSSDCRMP</sequence>
<dbReference type="EMBL" id="JAEHOD010000014">
    <property type="protein sequence ID" value="KAG2449482.1"/>
    <property type="molecule type" value="Genomic_DNA"/>
</dbReference>
<dbReference type="OrthoDB" id="538727at2759"/>
<protein>
    <recommendedName>
        <fullName evidence="1">Peptidase M11 gametolysin domain-containing protein</fullName>
    </recommendedName>
</protein>
<reference evidence="2" key="1">
    <citation type="journal article" date="2020" name="bioRxiv">
        <title>Comparative genomics of Chlamydomonas.</title>
        <authorList>
            <person name="Craig R.J."/>
            <person name="Hasan A.R."/>
            <person name="Ness R.W."/>
            <person name="Keightley P.D."/>
        </authorList>
    </citation>
    <scope>NUCLEOTIDE SEQUENCE</scope>
    <source>
        <strain evidence="2">CCAP 11/173</strain>
    </source>
</reference>